<evidence type="ECO:0000256" key="1">
    <source>
        <dbReference type="SAM" id="SignalP"/>
    </source>
</evidence>
<organism evidence="3">
    <name type="scientific">Micromonas pusilla (strain CCMP1545)</name>
    <name type="common">Picoplanktonic green alga</name>
    <dbReference type="NCBI Taxonomy" id="564608"/>
    <lineage>
        <taxon>Eukaryota</taxon>
        <taxon>Viridiplantae</taxon>
        <taxon>Chlorophyta</taxon>
        <taxon>Mamiellophyceae</taxon>
        <taxon>Mamiellales</taxon>
        <taxon>Mamiellaceae</taxon>
        <taxon>Micromonas</taxon>
    </lineage>
</organism>
<protein>
    <submittedName>
        <fullName evidence="2">Uncharacterized protein</fullName>
    </submittedName>
</protein>
<evidence type="ECO:0000313" key="2">
    <source>
        <dbReference type="EMBL" id="EEH58161.1"/>
    </source>
</evidence>
<dbReference type="RefSeq" id="XP_003058210.1">
    <property type="nucleotide sequence ID" value="XM_003058164.1"/>
</dbReference>
<dbReference type="Proteomes" id="UP000001876">
    <property type="component" value="Unassembled WGS sequence"/>
</dbReference>
<evidence type="ECO:0000313" key="3">
    <source>
        <dbReference type="Proteomes" id="UP000001876"/>
    </source>
</evidence>
<gene>
    <name evidence="2" type="ORF">MICPUCDRAFT_57457</name>
</gene>
<proteinExistence type="predicted"/>
<dbReference type="InterPro" id="IPR012334">
    <property type="entry name" value="Pectin_lyas_fold"/>
</dbReference>
<dbReference type="OMA" id="GPYGWFC"/>
<keyword evidence="3" id="KW-1185">Reference proteome</keyword>
<feature type="chain" id="PRO_5002912085" evidence="1">
    <location>
        <begin position="25"/>
        <end position="251"/>
    </location>
</feature>
<sequence>MTRPRASAALTLRIALLLLASGTSRVRDVARRGLDANEPRASWIRPGRGGVVLADAQADDNPLSITTSTTTDGRECSVGPYGWFCDPASVDNDVKYYTAVPFEGQEPFDTPDGLVGAFPDGLPPLCTISCVDDCQPPCPVECVRAKFEARVEALDSGTAGVFINRDTHQFYVNPYNGSDAWPGTRTQPWETLKRAQAQVRFMRVQNTEQPDSVKLLDPVQIWIRSFDHAQTEDYRANGEENSRFMGFTILE</sequence>
<keyword evidence="1" id="KW-0732">Signal</keyword>
<dbReference type="KEGG" id="mpp:MICPUCDRAFT_57457"/>
<feature type="signal peptide" evidence="1">
    <location>
        <begin position="1"/>
        <end position="24"/>
    </location>
</feature>
<dbReference type="OrthoDB" id="10376425at2759"/>
<dbReference type="Gene3D" id="2.160.20.10">
    <property type="entry name" value="Single-stranded right-handed beta-helix, Pectin lyase-like"/>
    <property type="match status" value="1"/>
</dbReference>
<name>C1MQY4_MICPC</name>
<accession>C1MQY4</accession>
<dbReference type="EMBL" id="GG663738">
    <property type="protein sequence ID" value="EEH58161.1"/>
    <property type="molecule type" value="Genomic_DNA"/>
</dbReference>
<reference evidence="2 3" key="1">
    <citation type="journal article" date="2009" name="Science">
        <title>Green evolution and dynamic adaptations revealed by genomes of the marine picoeukaryotes Micromonas.</title>
        <authorList>
            <person name="Worden A.Z."/>
            <person name="Lee J.H."/>
            <person name="Mock T."/>
            <person name="Rouze P."/>
            <person name="Simmons M.P."/>
            <person name="Aerts A.L."/>
            <person name="Allen A.E."/>
            <person name="Cuvelier M.L."/>
            <person name="Derelle E."/>
            <person name="Everett M.V."/>
            <person name="Foulon E."/>
            <person name="Grimwood J."/>
            <person name="Gundlach H."/>
            <person name="Henrissat B."/>
            <person name="Napoli C."/>
            <person name="McDonald S.M."/>
            <person name="Parker M.S."/>
            <person name="Rombauts S."/>
            <person name="Salamov A."/>
            <person name="Von Dassow P."/>
            <person name="Badger J.H."/>
            <person name="Coutinho P.M."/>
            <person name="Demir E."/>
            <person name="Dubchak I."/>
            <person name="Gentemann C."/>
            <person name="Eikrem W."/>
            <person name="Gready J.E."/>
            <person name="John U."/>
            <person name="Lanier W."/>
            <person name="Lindquist E.A."/>
            <person name="Lucas S."/>
            <person name="Mayer K.F."/>
            <person name="Moreau H."/>
            <person name="Not F."/>
            <person name="Otillar R."/>
            <person name="Panaud O."/>
            <person name="Pangilinan J."/>
            <person name="Paulsen I."/>
            <person name="Piegu B."/>
            <person name="Poliakov A."/>
            <person name="Robbens S."/>
            <person name="Schmutz J."/>
            <person name="Toulza E."/>
            <person name="Wyss T."/>
            <person name="Zelensky A."/>
            <person name="Zhou K."/>
            <person name="Armbrust E.V."/>
            <person name="Bhattacharya D."/>
            <person name="Goodenough U.W."/>
            <person name="Van de Peer Y."/>
            <person name="Grigoriev I.V."/>
        </authorList>
    </citation>
    <scope>NUCLEOTIDE SEQUENCE [LARGE SCALE GENOMIC DNA]</scope>
    <source>
        <strain evidence="2 3">CCMP1545</strain>
    </source>
</reference>
<dbReference type="AlphaFoldDB" id="C1MQY4"/>
<dbReference type="GeneID" id="9683274"/>